<dbReference type="Proteomes" id="UP001179181">
    <property type="component" value="Unassembled WGS sequence"/>
</dbReference>
<accession>A0ABX0URF0</accession>
<name>A0ABX0URF0_9BACT</name>
<reference evidence="1 2" key="1">
    <citation type="submission" date="2020-03" db="EMBL/GenBank/DDBJ databases">
        <title>Genomic Encyclopedia of Type Strains, Phase IV (KMG-IV): sequencing the most valuable type-strain genomes for metagenomic binning, comparative biology and taxonomic classification.</title>
        <authorList>
            <person name="Goeker M."/>
        </authorList>
    </citation>
    <scope>NUCLEOTIDE SEQUENCE [LARGE SCALE GENOMIC DNA]</scope>
    <source>
        <strain evidence="1 2">DSM 102865</strain>
    </source>
</reference>
<evidence type="ECO:0000313" key="2">
    <source>
        <dbReference type="Proteomes" id="UP001179181"/>
    </source>
</evidence>
<proteinExistence type="predicted"/>
<dbReference type="EMBL" id="JAASQJ010000003">
    <property type="protein sequence ID" value="NIJ54185.1"/>
    <property type="molecule type" value="Genomic_DNA"/>
</dbReference>
<comment type="caution">
    <text evidence="1">The sequence shown here is derived from an EMBL/GenBank/DDBJ whole genome shotgun (WGS) entry which is preliminary data.</text>
</comment>
<keyword evidence="2" id="KW-1185">Reference proteome</keyword>
<gene>
    <name evidence="1" type="ORF">FHS68_003367</name>
</gene>
<protein>
    <submittedName>
        <fullName evidence="1">Uncharacterized protein</fullName>
    </submittedName>
</protein>
<evidence type="ECO:0000313" key="1">
    <source>
        <dbReference type="EMBL" id="NIJ54185.1"/>
    </source>
</evidence>
<dbReference type="RefSeq" id="WP_167272008.1">
    <property type="nucleotide sequence ID" value="NZ_JAASQJ010000003.1"/>
</dbReference>
<organism evidence="1 2">
    <name type="scientific">Dyadobacter arcticus</name>
    <dbReference type="NCBI Taxonomy" id="1078754"/>
    <lineage>
        <taxon>Bacteria</taxon>
        <taxon>Pseudomonadati</taxon>
        <taxon>Bacteroidota</taxon>
        <taxon>Cytophagia</taxon>
        <taxon>Cytophagales</taxon>
        <taxon>Spirosomataceae</taxon>
        <taxon>Dyadobacter</taxon>
    </lineage>
</organism>
<sequence>MENGFSGRVIVYKSENSALVLILVRLDDWRKHGSLAELSKCFEEVANQRNVGNKCALLWEDCWSNKQRIVQSRLMFLLGVSQRIPGRLTTARRIDLNIASRFLENNHLNGAITSKFKFGLFLPRRYFRVLQSGFEIDEEAEELLVAAATFSYPRIFQQEGKDYKSYELIRSASLLHTNVVGGLDKLMHAFINDRHPGDIMTYADLEWSGGESYSKLGFEVRGIKQPEPFLLDDETMTRSSRSDGSTNTFPLTKPYTLIYNMGSIKYVKVMDALQ</sequence>